<dbReference type="Gene3D" id="3.40.190.10">
    <property type="entry name" value="Periplasmic binding protein-like II"/>
    <property type="match status" value="2"/>
</dbReference>
<name>A0A923E529_9ACTO</name>
<dbReference type="Pfam" id="PF13416">
    <property type="entry name" value="SBP_bac_8"/>
    <property type="match status" value="1"/>
</dbReference>
<accession>A0A923E529</accession>
<evidence type="ECO:0000313" key="4">
    <source>
        <dbReference type="Proteomes" id="UP000617426"/>
    </source>
</evidence>
<feature type="compositionally biased region" description="Low complexity" evidence="1">
    <location>
        <begin position="26"/>
        <end position="42"/>
    </location>
</feature>
<dbReference type="PANTHER" id="PTHR43649:SF12">
    <property type="entry name" value="DIACETYLCHITOBIOSE BINDING PROTEIN DASA"/>
    <property type="match status" value="1"/>
</dbReference>
<evidence type="ECO:0000256" key="1">
    <source>
        <dbReference type="SAM" id="MobiDB-lite"/>
    </source>
</evidence>
<feature type="chain" id="PRO_5037701696" evidence="2">
    <location>
        <begin position="29"/>
        <end position="451"/>
    </location>
</feature>
<keyword evidence="4" id="KW-1185">Reference proteome</keyword>
<sequence length="451" mass="47527">MTRHRLAPAFAALLLTGTALLGACSNPAATTDSSSSSGSASTERWPDATAPLNGTTLKIWAAQTSNKIPTKVIEDFEKATGGKVEVVTVPDNYESNVQTKIATGERPDLLFWQPVRSTLAGFVAQDLLQDLEGAPWVDDYADGIADAGGTYDGKRYAALISSPDVEGIYYNKKVFEAAGITELPVGWDQFIDTAKKIKAANVPGVESPLFEMAGSQWGTQWAVNIQLAEAAKDGLWDRINANKDSFTGPDVLGAIEAYKAMFDEGLYNADAGSAKDTEQSAALWEGKTAMIIQANGTFNAIAALAGNDKAALDETIGFFPLSKKGSIGTSIPQQTGGVVAFKTGDSAREAAARQFLNFWMSDGYKAFVNDQNIVSVLKSVDSPDTVPQALLDSAASLKDAVGSMQSQAIANPDLYLNLANMVNGAVTPAEAAKATQDQFAELAKAQGAPGF</sequence>
<dbReference type="EMBL" id="JACHMK010000001">
    <property type="protein sequence ID" value="MBB6333734.1"/>
    <property type="molecule type" value="Genomic_DNA"/>
</dbReference>
<evidence type="ECO:0000313" key="3">
    <source>
        <dbReference type="EMBL" id="MBB6333734.1"/>
    </source>
</evidence>
<protein>
    <submittedName>
        <fullName evidence="3">Raffinose/stachyose/melibiose transport system substrate-binding protein</fullName>
    </submittedName>
</protein>
<reference evidence="3" key="1">
    <citation type="submission" date="2020-08" db="EMBL/GenBank/DDBJ databases">
        <title>Sequencing the genomes of 1000 actinobacteria strains.</title>
        <authorList>
            <person name="Klenk H.-P."/>
        </authorList>
    </citation>
    <scope>NUCLEOTIDE SEQUENCE</scope>
    <source>
        <strain evidence="3">DSM 10695</strain>
    </source>
</reference>
<dbReference type="PROSITE" id="PS51257">
    <property type="entry name" value="PROKAR_LIPOPROTEIN"/>
    <property type="match status" value="1"/>
</dbReference>
<dbReference type="PANTHER" id="PTHR43649">
    <property type="entry name" value="ARABINOSE-BINDING PROTEIN-RELATED"/>
    <property type="match status" value="1"/>
</dbReference>
<dbReference type="InterPro" id="IPR006059">
    <property type="entry name" value="SBP"/>
</dbReference>
<feature type="region of interest" description="Disordered" evidence="1">
    <location>
        <begin position="26"/>
        <end position="50"/>
    </location>
</feature>
<dbReference type="AlphaFoldDB" id="A0A923E529"/>
<dbReference type="InterPro" id="IPR050490">
    <property type="entry name" value="Bact_solute-bd_prot1"/>
</dbReference>
<proteinExistence type="predicted"/>
<evidence type="ECO:0000256" key="2">
    <source>
        <dbReference type="SAM" id="SignalP"/>
    </source>
</evidence>
<feature type="signal peptide" evidence="2">
    <location>
        <begin position="1"/>
        <end position="28"/>
    </location>
</feature>
<dbReference type="SUPFAM" id="SSF53850">
    <property type="entry name" value="Periplasmic binding protein-like II"/>
    <property type="match status" value="1"/>
</dbReference>
<gene>
    <name evidence="3" type="ORF">HD592_000299</name>
</gene>
<dbReference type="RefSeq" id="WP_184451412.1">
    <property type="nucleotide sequence ID" value="NZ_JACHMK010000001.1"/>
</dbReference>
<keyword evidence="2" id="KW-0732">Signal</keyword>
<comment type="caution">
    <text evidence="3">The sequence shown here is derived from an EMBL/GenBank/DDBJ whole genome shotgun (WGS) entry which is preliminary data.</text>
</comment>
<organism evidence="3 4">
    <name type="scientific">Schaalia hyovaginalis</name>
    <dbReference type="NCBI Taxonomy" id="29316"/>
    <lineage>
        <taxon>Bacteria</taxon>
        <taxon>Bacillati</taxon>
        <taxon>Actinomycetota</taxon>
        <taxon>Actinomycetes</taxon>
        <taxon>Actinomycetales</taxon>
        <taxon>Actinomycetaceae</taxon>
        <taxon>Schaalia</taxon>
    </lineage>
</organism>
<dbReference type="Proteomes" id="UP000617426">
    <property type="component" value="Unassembled WGS sequence"/>
</dbReference>